<dbReference type="SUPFAM" id="SSF81342">
    <property type="entry name" value="Transmembrane di-heme cytochromes"/>
    <property type="match status" value="1"/>
</dbReference>
<dbReference type="AlphaFoldDB" id="A0A4R9APH9"/>
<evidence type="ECO:0000256" key="1">
    <source>
        <dbReference type="SAM" id="Phobius"/>
    </source>
</evidence>
<dbReference type="OrthoDB" id="5241952at2"/>
<proteinExistence type="predicted"/>
<name>A0A4R9APH9_9MICO</name>
<reference evidence="3 4" key="1">
    <citation type="submission" date="2019-03" db="EMBL/GenBank/DDBJ databases">
        <title>Genomics of glacier-inhabiting Cryobacterium strains.</title>
        <authorList>
            <person name="Liu Q."/>
            <person name="Xin Y.-H."/>
        </authorList>
    </citation>
    <scope>NUCLEOTIDE SEQUENCE [LARGE SCALE GENOMIC DNA]</scope>
    <source>
        <strain evidence="3 4">Sr36</strain>
    </source>
</reference>
<keyword evidence="1" id="KW-0472">Membrane</keyword>
<dbReference type="InterPro" id="IPR036374">
    <property type="entry name" value="OxRdtase_Mopterin-bd_sf"/>
</dbReference>
<dbReference type="Proteomes" id="UP000298154">
    <property type="component" value="Unassembled WGS sequence"/>
</dbReference>
<protein>
    <submittedName>
        <fullName evidence="3">Molybdopterin-binding protein</fullName>
    </submittedName>
</protein>
<keyword evidence="1" id="KW-0812">Transmembrane</keyword>
<dbReference type="InterPro" id="IPR000572">
    <property type="entry name" value="OxRdtase_Mopterin-bd_dom"/>
</dbReference>
<evidence type="ECO:0000313" key="3">
    <source>
        <dbReference type="EMBL" id="TFD67323.1"/>
    </source>
</evidence>
<feature type="transmembrane region" description="Helical" evidence="1">
    <location>
        <begin position="144"/>
        <end position="163"/>
    </location>
</feature>
<accession>A0A4R9APH9</accession>
<keyword evidence="1" id="KW-1133">Transmembrane helix</keyword>
<dbReference type="EMBL" id="SOHK01000008">
    <property type="protein sequence ID" value="TFD67323.1"/>
    <property type="molecule type" value="Genomic_DNA"/>
</dbReference>
<evidence type="ECO:0000259" key="2">
    <source>
        <dbReference type="Pfam" id="PF00174"/>
    </source>
</evidence>
<feature type="transmembrane region" description="Helical" evidence="1">
    <location>
        <begin position="21"/>
        <end position="45"/>
    </location>
</feature>
<feature type="transmembrane region" description="Helical" evidence="1">
    <location>
        <begin position="110"/>
        <end position="132"/>
    </location>
</feature>
<dbReference type="InterPro" id="IPR016174">
    <property type="entry name" value="Di-haem_cyt_TM"/>
</dbReference>
<evidence type="ECO:0000313" key="4">
    <source>
        <dbReference type="Proteomes" id="UP000298154"/>
    </source>
</evidence>
<dbReference type="Gene3D" id="3.90.420.10">
    <property type="entry name" value="Oxidoreductase, molybdopterin-binding domain"/>
    <property type="match status" value="1"/>
</dbReference>
<dbReference type="PANTHER" id="PTHR43032:SF2">
    <property type="entry name" value="BLL0505 PROTEIN"/>
    <property type="match status" value="1"/>
</dbReference>
<feature type="domain" description="Oxidoreductase molybdopterin-binding" evidence="2">
    <location>
        <begin position="303"/>
        <end position="432"/>
    </location>
</feature>
<comment type="caution">
    <text evidence="3">The sequence shown here is derived from an EMBL/GenBank/DDBJ whole genome shotgun (WGS) entry which is preliminary data.</text>
</comment>
<dbReference type="Pfam" id="PF00174">
    <property type="entry name" value="Oxidored_molyb"/>
    <property type="match status" value="1"/>
</dbReference>
<dbReference type="GO" id="GO:0022904">
    <property type="term" value="P:respiratory electron transport chain"/>
    <property type="evidence" value="ECO:0007669"/>
    <property type="project" value="InterPro"/>
</dbReference>
<dbReference type="GO" id="GO:0016020">
    <property type="term" value="C:membrane"/>
    <property type="evidence" value="ECO:0007669"/>
    <property type="project" value="InterPro"/>
</dbReference>
<organism evidence="3 4">
    <name type="scientific">Cryobacterium ruanii</name>
    <dbReference type="NCBI Taxonomy" id="1259197"/>
    <lineage>
        <taxon>Bacteria</taxon>
        <taxon>Bacillati</taxon>
        <taxon>Actinomycetota</taxon>
        <taxon>Actinomycetes</taxon>
        <taxon>Micrococcales</taxon>
        <taxon>Microbacteriaceae</taxon>
        <taxon>Cryobacterium</taxon>
    </lineage>
</organism>
<keyword evidence="4" id="KW-1185">Reference proteome</keyword>
<gene>
    <name evidence="3" type="ORF">E3T47_05895</name>
</gene>
<dbReference type="PANTHER" id="PTHR43032">
    <property type="entry name" value="PROTEIN-METHIONINE-SULFOXIDE REDUCTASE"/>
    <property type="match status" value="1"/>
</dbReference>
<sequence>MRRLMYEAQRALASPVRNPRMATVIGRLLGAAFLICFGTGLYSHFLQEPLGWMRFATRPEFLYQVTQGTHIVAGIACLPLLLAKLYIVFPELFAFPPVRGLVHFLERASIALFVGASLVQITIGLLNTYQWYPWPFPFRQVHFALGWVLIGLLVIHIGVKLPVITRYWSKSAPNIGNGSGSSGDGMGSGDADHLVAAVSGNRAFNAEAVRLWGSTRPSGVTGRVLDYIDATPRVANGVSRRGFLTTVGVATTAVVGLTAGQTFTPLNAVNLFGPRKKGVGQQGVPVNRTSEQAQVADAALAPAWALTLVVAGTERAFTRAELLALPQTSVRLPIACVEGWSQMASWRGVRLRDLADLMDADPETSFRLISLEERGSFSKTQMGREYVRDPLTLVALELNGETLDLEHGYPARMIAPGRPGVLQTKWLSRIEAI</sequence>
<feature type="transmembrane region" description="Helical" evidence="1">
    <location>
        <begin position="65"/>
        <end position="89"/>
    </location>
</feature>
<dbReference type="SUPFAM" id="SSF56524">
    <property type="entry name" value="Oxidoreductase molybdopterin-binding domain"/>
    <property type="match status" value="1"/>
</dbReference>
<dbReference type="CDD" id="cd00321">
    <property type="entry name" value="SO_family_Moco"/>
    <property type="match status" value="1"/>
</dbReference>